<proteinExistence type="predicted"/>
<evidence type="ECO:0000313" key="1">
    <source>
        <dbReference type="EMBL" id="MCB5412081.1"/>
    </source>
</evidence>
<sequence>MNREIADRKIQEAIDAAWPVGMISEAAMIQEIKARLDEPALIQEFEMRLHDEARQFMETRPDLRIMSLDEWLVEHREALSEEERKTGAAILDALYASE</sequence>
<dbReference type="Proteomes" id="UP001198571">
    <property type="component" value="Unassembled WGS sequence"/>
</dbReference>
<organism evidence="1 2">
    <name type="scientific">Pseudogemmobacter faecipullorum</name>
    <dbReference type="NCBI Taxonomy" id="2755041"/>
    <lineage>
        <taxon>Bacteria</taxon>
        <taxon>Pseudomonadati</taxon>
        <taxon>Pseudomonadota</taxon>
        <taxon>Alphaproteobacteria</taxon>
        <taxon>Rhodobacterales</taxon>
        <taxon>Paracoccaceae</taxon>
        <taxon>Pseudogemmobacter</taxon>
    </lineage>
</organism>
<evidence type="ECO:0000313" key="2">
    <source>
        <dbReference type="Proteomes" id="UP001198571"/>
    </source>
</evidence>
<protein>
    <submittedName>
        <fullName evidence="1">Uncharacterized protein</fullName>
    </submittedName>
</protein>
<reference evidence="1 2" key="1">
    <citation type="submission" date="2020-07" db="EMBL/GenBank/DDBJ databases">
        <title>Pseudogemmobacter sp. nov., isolated from poultry manure in Taiwan.</title>
        <authorList>
            <person name="Lin S.-Y."/>
            <person name="Tang Y.-S."/>
            <person name="Young C.-C."/>
        </authorList>
    </citation>
    <scope>NUCLEOTIDE SEQUENCE [LARGE SCALE GENOMIC DNA]</scope>
    <source>
        <strain evidence="1 2">CC-YST710</strain>
    </source>
</reference>
<comment type="caution">
    <text evidence="1">The sequence shown here is derived from an EMBL/GenBank/DDBJ whole genome shotgun (WGS) entry which is preliminary data.</text>
</comment>
<dbReference type="RefSeq" id="WP_226937509.1">
    <property type="nucleotide sequence ID" value="NZ_JACDXX010000028.1"/>
</dbReference>
<gene>
    <name evidence="1" type="ORF">H0485_19055</name>
</gene>
<keyword evidence="2" id="KW-1185">Reference proteome</keyword>
<accession>A0ABS8CRR2</accession>
<dbReference type="EMBL" id="JACDXX010000028">
    <property type="protein sequence ID" value="MCB5412081.1"/>
    <property type="molecule type" value="Genomic_DNA"/>
</dbReference>
<name>A0ABS8CRR2_9RHOB</name>